<dbReference type="InterPro" id="IPR009292">
    <property type="entry name" value="RRP36"/>
</dbReference>
<comment type="caution">
    <text evidence="11">The sequence shown here is derived from an EMBL/GenBank/DDBJ whole genome shotgun (WGS) entry which is preliminary data.</text>
</comment>
<comment type="subcellular location">
    <subcellularLocation>
        <location evidence="1 9">Nucleus</location>
        <location evidence="1 9">Nucleolus</location>
    </subcellularLocation>
</comment>
<comment type="subunit">
    <text evidence="9">Associates with 90S and pre-40S pre-ribosomal particles.</text>
</comment>
<dbReference type="AlphaFoldDB" id="A0A1A0HC12"/>
<feature type="compositionally biased region" description="Basic and acidic residues" evidence="10">
    <location>
        <begin position="301"/>
        <end position="313"/>
    </location>
</feature>
<keyword evidence="4 9" id="KW-0698">rRNA processing</keyword>
<keyword evidence="7 9" id="KW-0687">Ribonucleoprotein</keyword>
<evidence type="ECO:0000256" key="7">
    <source>
        <dbReference type="ARBA" id="ARBA00023274"/>
    </source>
</evidence>
<keyword evidence="6 9" id="KW-0539">Nucleus</keyword>
<feature type="region of interest" description="Disordered" evidence="10">
    <location>
        <begin position="50"/>
        <end position="145"/>
    </location>
</feature>
<reference evidence="11 12" key="1">
    <citation type="submission" date="2016-05" db="EMBL/GenBank/DDBJ databases">
        <title>Comparative genomics of biotechnologically important yeasts.</title>
        <authorList>
            <consortium name="DOE Joint Genome Institute"/>
            <person name="Riley R."/>
            <person name="Haridas S."/>
            <person name="Wolfe K.H."/>
            <person name="Lopes M.R."/>
            <person name="Hittinger C.T."/>
            <person name="Goker M."/>
            <person name="Salamov A."/>
            <person name="Wisecaver J."/>
            <person name="Long T.M."/>
            <person name="Aerts A.L."/>
            <person name="Barry K."/>
            <person name="Choi C."/>
            <person name="Clum A."/>
            <person name="Coughlan A.Y."/>
            <person name="Deshpande S."/>
            <person name="Douglass A.P."/>
            <person name="Hanson S.J."/>
            <person name="Klenk H.-P."/>
            <person name="LaButti K."/>
            <person name="Lapidus A."/>
            <person name="Lindquist E."/>
            <person name="Lipzen A."/>
            <person name="Meier-kolthoff J.P."/>
            <person name="Ohm R.A."/>
            <person name="Otillar R.P."/>
            <person name="Pangilinan J."/>
            <person name="Peng Y."/>
            <person name="Rokas A."/>
            <person name="Rosa C.A."/>
            <person name="Scheuner C."/>
            <person name="Sibirny A.A."/>
            <person name="Slot J.C."/>
            <person name="Stielow J.B."/>
            <person name="Sun H."/>
            <person name="Kurtzman C.P."/>
            <person name="Blackwell M."/>
            <person name="Grigoriev I.V."/>
            <person name="Jeffries T.W."/>
        </authorList>
    </citation>
    <scope>NUCLEOTIDE SEQUENCE [LARGE SCALE GENOMIC DNA]</scope>
    <source>
        <strain evidence="11 12">NRRL YB-4993</strain>
    </source>
</reference>
<feature type="compositionally biased region" description="Basic residues" evidence="10">
    <location>
        <begin position="120"/>
        <end position="135"/>
    </location>
</feature>
<dbReference type="OrthoDB" id="448446at2759"/>
<evidence type="ECO:0000256" key="6">
    <source>
        <dbReference type="ARBA" id="ARBA00023242"/>
    </source>
</evidence>
<dbReference type="STRING" id="869754.A0A1A0HC12"/>
<proteinExistence type="inferred from homology"/>
<organism evidence="11 12">
    <name type="scientific">Metschnikowia bicuspidata var. bicuspidata NRRL YB-4993</name>
    <dbReference type="NCBI Taxonomy" id="869754"/>
    <lineage>
        <taxon>Eukaryota</taxon>
        <taxon>Fungi</taxon>
        <taxon>Dikarya</taxon>
        <taxon>Ascomycota</taxon>
        <taxon>Saccharomycotina</taxon>
        <taxon>Pichiomycetes</taxon>
        <taxon>Metschnikowiaceae</taxon>
        <taxon>Metschnikowia</taxon>
    </lineage>
</organism>
<evidence type="ECO:0000256" key="1">
    <source>
        <dbReference type="ARBA" id="ARBA00004604"/>
    </source>
</evidence>
<keyword evidence="5" id="KW-0175">Coiled coil</keyword>
<protein>
    <recommendedName>
        <fullName evidence="9">rRNA biogenesis protein RRP36</fullName>
    </recommendedName>
</protein>
<evidence type="ECO:0000256" key="8">
    <source>
        <dbReference type="ARBA" id="ARBA00025053"/>
    </source>
</evidence>
<dbReference type="Pfam" id="PF06102">
    <property type="entry name" value="RRP36"/>
    <property type="match status" value="1"/>
</dbReference>
<accession>A0A1A0HC12</accession>
<sequence length="313" mass="35893">MNSRVRPDVSSGLDSENDLVGSVLRPAKSNFQDDSDDDFSALSFGALSSAQKKLMAEDRASRGPQKAPGKDREAPSKPGLLQKTSRGHKTGTARDRLQSAGPSDSELDDKEAFLEAQQPKTHKAKKSLQHRRNKHAPAEASLKRPVPKIREIAGLKTAKESTLYHDIRFDAAYGKADWSRIRKDYAFLDEYREQEIKDMQKTLKDKKSMLRMSARDADNLKFEMQSLKSRLDTLKNRDLASTIVLGHKKEQMHKMRTGEQVNPYFLKRSEQRKMVQKAKFDSMRAGQREKVMERKRKRRLGKEFKQLEFRDAQ</sequence>
<comment type="similarity">
    <text evidence="2 9">Belongs to the RRP36 family.</text>
</comment>
<evidence type="ECO:0000256" key="9">
    <source>
        <dbReference type="RuleBase" id="RU368027"/>
    </source>
</evidence>
<dbReference type="GO" id="GO:0030686">
    <property type="term" value="C:90S preribosome"/>
    <property type="evidence" value="ECO:0007669"/>
    <property type="project" value="EnsemblFungi"/>
</dbReference>
<feature type="compositionally biased region" description="Basic and acidic residues" evidence="10">
    <location>
        <begin position="277"/>
        <end position="292"/>
    </location>
</feature>
<dbReference type="PANTHER" id="PTHR21738">
    <property type="entry name" value="RIBOSOMAL RNA PROCESSING PROTEIN 36 HOMOLOG"/>
    <property type="match status" value="1"/>
</dbReference>
<gene>
    <name evidence="11" type="ORF">METBIDRAFT_32031</name>
</gene>
<dbReference type="GO" id="GO:0000462">
    <property type="term" value="P:maturation of SSU-rRNA from tricistronic rRNA transcript (SSU-rRNA, 5.8S rRNA, LSU-rRNA)"/>
    <property type="evidence" value="ECO:0007669"/>
    <property type="project" value="EnsemblFungi"/>
</dbReference>
<evidence type="ECO:0000256" key="3">
    <source>
        <dbReference type="ARBA" id="ARBA00022517"/>
    </source>
</evidence>
<keyword evidence="12" id="KW-1185">Reference proteome</keyword>
<feature type="region of interest" description="Disordered" evidence="10">
    <location>
        <begin position="277"/>
        <end position="313"/>
    </location>
</feature>
<dbReference type="EMBL" id="LXTC01000003">
    <property type="protein sequence ID" value="OBA21520.1"/>
    <property type="molecule type" value="Genomic_DNA"/>
</dbReference>
<dbReference type="GeneID" id="30028942"/>
<name>A0A1A0HC12_9ASCO</name>
<comment type="function">
    <text evidence="8 9">Component of the 90S pre-ribosome involved in the maturation of rRNAs. Required for early cleavages of the pre-RNAs in the 40S ribosomal subunit maturation pathway.</text>
</comment>
<dbReference type="PANTHER" id="PTHR21738:SF0">
    <property type="entry name" value="RIBOSOMAL RNA PROCESSING PROTEIN 36 HOMOLOG"/>
    <property type="match status" value="1"/>
</dbReference>
<dbReference type="GO" id="GO:0032040">
    <property type="term" value="C:small-subunit processome"/>
    <property type="evidence" value="ECO:0007669"/>
    <property type="project" value="EnsemblFungi"/>
</dbReference>
<evidence type="ECO:0000313" key="11">
    <source>
        <dbReference type="EMBL" id="OBA21520.1"/>
    </source>
</evidence>
<feature type="region of interest" description="Disordered" evidence="10">
    <location>
        <begin position="1"/>
        <end position="21"/>
    </location>
</feature>
<evidence type="ECO:0000256" key="5">
    <source>
        <dbReference type="ARBA" id="ARBA00023054"/>
    </source>
</evidence>
<dbReference type="RefSeq" id="XP_018712030.1">
    <property type="nucleotide sequence ID" value="XM_018855966.1"/>
</dbReference>
<dbReference type="Proteomes" id="UP000092555">
    <property type="component" value="Unassembled WGS sequence"/>
</dbReference>
<evidence type="ECO:0000256" key="4">
    <source>
        <dbReference type="ARBA" id="ARBA00022552"/>
    </source>
</evidence>
<evidence type="ECO:0000256" key="2">
    <source>
        <dbReference type="ARBA" id="ARBA00009418"/>
    </source>
</evidence>
<evidence type="ECO:0000256" key="10">
    <source>
        <dbReference type="SAM" id="MobiDB-lite"/>
    </source>
</evidence>
<keyword evidence="3 9" id="KW-0690">Ribosome biogenesis</keyword>
<evidence type="ECO:0000313" key="12">
    <source>
        <dbReference type="Proteomes" id="UP000092555"/>
    </source>
</evidence>